<dbReference type="InterPro" id="IPR029068">
    <property type="entry name" value="Glyas_Bleomycin-R_OHBP_Dase"/>
</dbReference>
<dbReference type="PROSITE" id="PS51819">
    <property type="entry name" value="VOC"/>
    <property type="match status" value="1"/>
</dbReference>
<proteinExistence type="predicted"/>
<evidence type="ECO:0000313" key="2">
    <source>
        <dbReference type="EMBL" id="MDG3015401.1"/>
    </source>
</evidence>
<dbReference type="SUPFAM" id="SSF54593">
    <property type="entry name" value="Glyoxalase/Bleomycin resistance protein/Dihydroxybiphenyl dioxygenase"/>
    <property type="match status" value="1"/>
</dbReference>
<gene>
    <name evidence="2" type="ORF">NVS88_12655</name>
</gene>
<dbReference type="PANTHER" id="PTHR36503:SF1">
    <property type="entry name" value="BLR2520 PROTEIN"/>
    <property type="match status" value="1"/>
</dbReference>
<organism evidence="2 3">
    <name type="scientific">Speluncibacter jeojiensis</name>
    <dbReference type="NCBI Taxonomy" id="2710754"/>
    <lineage>
        <taxon>Bacteria</taxon>
        <taxon>Bacillati</taxon>
        <taxon>Actinomycetota</taxon>
        <taxon>Actinomycetes</taxon>
        <taxon>Mycobacteriales</taxon>
        <taxon>Speluncibacteraceae</taxon>
        <taxon>Speluncibacter</taxon>
    </lineage>
</organism>
<dbReference type="PANTHER" id="PTHR36503">
    <property type="entry name" value="BLR2520 PROTEIN"/>
    <property type="match status" value="1"/>
</dbReference>
<feature type="domain" description="VOC" evidence="1">
    <location>
        <begin position="9"/>
        <end position="133"/>
    </location>
</feature>
<dbReference type="EMBL" id="JANRHA010000007">
    <property type="protein sequence ID" value="MDG3015401.1"/>
    <property type="molecule type" value="Genomic_DNA"/>
</dbReference>
<evidence type="ECO:0000259" key="1">
    <source>
        <dbReference type="PROSITE" id="PS51819"/>
    </source>
</evidence>
<keyword evidence="3" id="KW-1185">Reference proteome</keyword>
<dbReference type="AlphaFoldDB" id="A0A9X4M1E1"/>
<dbReference type="InterPro" id="IPR037523">
    <property type="entry name" value="VOC_core"/>
</dbReference>
<sequence length="151" mass="15905">MGTERMQPRVDVLTLGVRDLDRSRRFYVDGLGWEPVLDVPGEVIFVQIGHGLLLSLWGVDDLSAEAGGVGHGPTAAPMSLGHIVPDEQSVGQVIDRAVAAGATAITSATRRDWGGVSGYFADPDGFRWEVAYNPGFSVAADGTVRIAAVDG</sequence>
<name>A0A9X4M1E1_9ACTN</name>
<evidence type="ECO:0000313" key="3">
    <source>
        <dbReference type="Proteomes" id="UP001152755"/>
    </source>
</evidence>
<dbReference type="Gene3D" id="3.10.180.10">
    <property type="entry name" value="2,3-Dihydroxybiphenyl 1,2-Dioxygenase, domain 1"/>
    <property type="match status" value="1"/>
</dbReference>
<dbReference type="Proteomes" id="UP001152755">
    <property type="component" value="Unassembled WGS sequence"/>
</dbReference>
<dbReference type="RefSeq" id="WP_277835726.1">
    <property type="nucleotide sequence ID" value="NZ_JAAIVF010000009.1"/>
</dbReference>
<dbReference type="InterPro" id="IPR004360">
    <property type="entry name" value="Glyas_Fos-R_dOase_dom"/>
</dbReference>
<dbReference type="Pfam" id="PF00903">
    <property type="entry name" value="Glyoxalase"/>
    <property type="match status" value="1"/>
</dbReference>
<comment type="caution">
    <text evidence="2">The sequence shown here is derived from an EMBL/GenBank/DDBJ whole genome shotgun (WGS) entry which is preliminary data.</text>
</comment>
<protein>
    <submittedName>
        <fullName evidence="2">VOC family protein</fullName>
    </submittedName>
</protein>
<accession>A0A9X4M1E1</accession>
<reference evidence="2" key="1">
    <citation type="submission" date="2022-08" db="EMBL/GenBank/DDBJ databases">
        <title>Genome analysis of Corynebacteriales strain.</title>
        <authorList>
            <person name="Lee S.D."/>
        </authorList>
    </citation>
    <scope>NUCLEOTIDE SEQUENCE</scope>
    <source>
        <strain evidence="2">D3-21</strain>
    </source>
</reference>